<sequence length="255" mass="30383">IPVLMAQAKIYWYITVVLSCRYIPVLITQAKIYWYITVVLYIPVLMAQAKIYWNRENYQMVEKIFRKSVEFCNEHDTWKLNVAHVLFMQENKYKEAIGFYEPIVKKHYDNILNVSAVVLANLCVSYIMTSQNEEAEELMRKIEKEEEQISYDDPDKKVFHLCIVNLDPVLYTWFYAKRCFLSLLENTAKHMIMIRDSVVQECIQFLEHCEVYGKTEPAMIEQPLEEDRMHIGKNTVTYESRLLKALFYEVIGWNQ</sequence>
<comment type="function">
    <text evidence="3">Required for polyglutamylation of axonemal tubulin. Plays a role in anterograde intraflagellar transport (IFT), the process by which cilia precursors are transported from the base of the cilium to the site of their incorporation at the tip.</text>
</comment>
<reference evidence="5" key="3">
    <citation type="submission" date="2025-09" db="UniProtKB">
        <authorList>
            <consortium name="Ensembl"/>
        </authorList>
    </citation>
    <scope>IDENTIFICATION</scope>
</reference>
<name>A0AAZ3Q7G3_ONCTS</name>
<comment type="similarity">
    <text evidence="3">Belongs to the TTC30/dfy-1/fleer family.</text>
</comment>
<dbReference type="GO" id="GO:0120170">
    <property type="term" value="F:intraciliary transport particle B binding"/>
    <property type="evidence" value="ECO:0007669"/>
    <property type="project" value="TreeGrafter"/>
</dbReference>
<accession>A0AAZ3Q7G3</accession>
<dbReference type="SUPFAM" id="SSF48452">
    <property type="entry name" value="TPR-like"/>
    <property type="match status" value="1"/>
</dbReference>
<evidence type="ECO:0000256" key="4">
    <source>
        <dbReference type="SAM" id="Phobius"/>
    </source>
</evidence>
<dbReference type="PANTHER" id="PTHR20931">
    <property type="entry name" value="TETRATRICOPEPTIDE REPEAT PROTEIN 30"/>
    <property type="match status" value="1"/>
</dbReference>
<reference evidence="6" key="1">
    <citation type="journal article" date="2018" name="PLoS ONE">
        <title>Chinook salmon (Oncorhynchus tshawytscha) genome and transcriptome.</title>
        <authorList>
            <person name="Christensen K.A."/>
            <person name="Leong J.S."/>
            <person name="Sakhrani D."/>
            <person name="Biagi C.A."/>
            <person name="Minkley D.R."/>
            <person name="Withler R.E."/>
            <person name="Rondeau E.B."/>
            <person name="Koop B.F."/>
            <person name="Devlin R.H."/>
        </authorList>
    </citation>
    <scope>NUCLEOTIDE SEQUENCE [LARGE SCALE GENOMIC DNA]</scope>
</reference>
<comment type="subcellular location">
    <subcellularLocation>
        <location evidence="3">Cell projection</location>
        <location evidence="3">Cilium</location>
    </subcellularLocation>
</comment>
<evidence type="ECO:0000256" key="1">
    <source>
        <dbReference type="ARBA" id="ARBA00022737"/>
    </source>
</evidence>
<keyword evidence="1" id="KW-0677">Repeat</keyword>
<reference evidence="5" key="2">
    <citation type="submission" date="2025-08" db="UniProtKB">
        <authorList>
            <consortium name="Ensembl"/>
        </authorList>
    </citation>
    <scope>IDENTIFICATION</scope>
</reference>
<dbReference type="GO" id="GO:0030992">
    <property type="term" value="C:intraciliary transport particle B"/>
    <property type="evidence" value="ECO:0007669"/>
    <property type="project" value="TreeGrafter"/>
</dbReference>
<keyword evidence="3" id="KW-0969">Cilium</keyword>
<feature type="transmembrane region" description="Helical" evidence="4">
    <location>
        <begin position="10"/>
        <end position="27"/>
    </location>
</feature>
<dbReference type="Gene3D" id="1.25.40.10">
    <property type="entry name" value="Tetratricopeptide repeat domain"/>
    <property type="match status" value="1"/>
</dbReference>
<keyword evidence="3" id="KW-0966">Cell projection</keyword>
<dbReference type="InterPro" id="IPR011990">
    <property type="entry name" value="TPR-like_helical_dom_sf"/>
</dbReference>
<dbReference type="GO" id="GO:0005879">
    <property type="term" value="C:axonemal microtubule"/>
    <property type="evidence" value="ECO:0007669"/>
    <property type="project" value="UniProtKB-UniRule"/>
</dbReference>
<keyword evidence="2 3" id="KW-0802">TPR repeat</keyword>
<keyword evidence="6" id="KW-1185">Reference proteome</keyword>
<dbReference type="GO" id="GO:0042073">
    <property type="term" value="P:intraciliary transport"/>
    <property type="evidence" value="ECO:0007669"/>
    <property type="project" value="UniProtKB-UniRule"/>
</dbReference>
<dbReference type="InterPro" id="IPR039941">
    <property type="entry name" value="TT30"/>
</dbReference>
<evidence type="ECO:0000256" key="2">
    <source>
        <dbReference type="ARBA" id="ARBA00022803"/>
    </source>
</evidence>
<organism evidence="5 6">
    <name type="scientific">Oncorhynchus tshawytscha</name>
    <name type="common">Chinook salmon</name>
    <name type="synonym">Salmo tshawytscha</name>
    <dbReference type="NCBI Taxonomy" id="74940"/>
    <lineage>
        <taxon>Eukaryota</taxon>
        <taxon>Metazoa</taxon>
        <taxon>Chordata</taxon>
        <taxon>Craniata</taxon>
        <taxon>Vertebrata</taxon>
        <taxon>Euteleostomi</taxon>
        <taxon>Actinopterygii</taxon>
        <taxon>Neopterygii</taxon>
        <taxon>Teleostei</taxon>
        <taxon>Protacanthopterygii</taxon>
        <taxon>Salmoniformes</taxon>
        <taxon>Salmonidae</taxon>
        <taxon>Salmoninae</taxon>
        <taxon>Oncorhynchus</taxon>
    </lineage>
</organism>
<dbReference type="AlphaFoldDB" id="A0AAZ3Q7G3"/>
<evidence type="ECO:0000313" key="5">
    <source>
        <dbReference type="Ensembl" id="ENSOTSP00005124841.1"/>
    </source>
</evidence>
<feature type="transmembrane region" description="Helical" evidence="4">
    <location>
        <begin position="33"/>
        <end position="53"/>
    </location>
</feature>
<protein>
    <recommendedName>
        <fullName evidence="3">Tetratricopeptide repeat protein 30</fullName>
    </recommendedName>
</protein>
<keyword evidence="3" id="KW-0970">Cilium biogenesis/degradation</keyword>
<dbReference type="Proteomes" id="UP000694402">
    <property type="component" value="Unassembled WGS sequence"/>
</dbReference>
<proteinExistence type="inferred from homology"/>
<keyword evidence="4" id="KW-0812">Transmembrane</keyword>
<evidence type="ECO:0000313" key="6">
    <source>
        <dbReference type="Proteomes" id="UP000694402"/>
    </source>
</evidence>
<gene>
    <name evidence="5" type="primary">LOC112241957</name>
</gene>
<keyword evidence="4" id="KW-0472">Membrane</keyword>
<keyword evidence="4" id="KW-1133">Transmembrane helix</keyword>
<dbReference type="PANTHER" id="PTHR20931:SF0">
    <property type="entry name" value="TETRATRICOPEPTIDE REPEAT PROTEIN 30"/>
    <property type="match status" value="1"/>
</dbReference>
<dbReference type="Ensembl" id="ENSOTST00005194746.1">
    <property type="protein sequence ID" value="ENSOTSP00005124841.1"/>
    <property type="gene ID" value="ENSOTSG00005076589.1"/>
</dbReference>
<dbReference type="GeneTree" id="ENSGT00390000010116"/>
<evidence type="ECO:0000256" key="3">
    <source>
        <dbReference type="RuleBase" id="RU367070"/>
    </source>
</evidence>